<dbReference type="RefSeq" id="WP_103561475.1">
    <property type="nucleotide sequence ID" value="NZ_MTBP01000001.1"/>
</dbReference>
<comment type="caution">
    <text evidence="2">Lacks conserved residue(s) required for the propagation of feature annotation.</text>
</comment>
<keyword evidence="5" id="KW-1185">Reference proteome</keyword>
<proteinExistence type="predicted"/>
<dbReference type="SUPFAM" id="SSF52151">
    <property type="entry name" value="FabD/lysophospholipase-like"/>
    <property type="match status" value="1"/>
</dbReference>
<dbReference type="InterPro" id="IPR002641">
    <property type="entry name" value="PNPLA_dom"/>
</dbReference>
<dbReference type="InterPro" id="IPR016035">
    <property type="entry name" value="Acyl_Trfase/lysoPLipase"/>
</dbReference>
<sequence length="273" mass="28515">MARALILGAGGTAGALWQAGLAEGFRRAGTDLGGADLVVGTAASPVIGALLLSDLDLERSIKEIVTVLLAGPSADVEADRLLQVIDVLADPSVPADERRRRVGRMARGSHTAAGHRMDDVLAVLPSGDWPDRLLVPTVDADSGERAVWGRDGTATLAEAFRASDALPTVFPPVEIGGRRHMNGVVYSHTHADLATGHERVIVLAPLRHVLGGALLAEEIGRLDAARTLVIGPGAETREIFAAGVVDPETGTAPFYAGLRDAEHYAADVAEIWS</sequence>
<evidence type="ECO:0000313" key="4">
    <source>
        <dbReference type="EMBL" id="POM26518.1"/>
    </source>
</evidence>
<reference evidence="4 5" key="1">
    <citation type="journal article" date="2017" name="Chemistry">
        <title>Isolation, Biosynthesis and Chemical Modifications of Rubterolones A-F: Rare Tropolone Alkaloids from Actinomadura sp. 5-2.</title>
        <authorList>
            <person name="Guo H."/>
            <person name="Benndorf R."/>
            <person name="Leichnitz D."/>
            <person name="Klassen J.L."/>
            <person name="Vollmers J."/>
            <person name="Gorls H."/>
            <person name="Steinacker M."/>
            <person name="Weigel C."/>
            <person name="Dahse H.M."/>
            <person name="Kaster A.K."/>
            <person name="de Beer Z.W."/>
            <person name="Poulsen M."/>
            <person name="Beemelmanns C."/>
        </authorList>
    </citation>
    <scope>NUCLEOTIDE SEQUENCE [LARGE SCALE GENOMIC DNA]</scope>
    <source>
        <strain evidence="4 5">5-2</strain>
    </source>
</reference>
<keyword evidence="1" id="KW-0443">Lipid metabolism</keyword>
<gene>
    <name evidence="4" type="ORF">BTM25_09190</name>
</gene>
<name>A0A2P4UN91_9ACTN</name>
<dbReference type="AlphaFoldDB" id="A0A2P4UN91"/>
<evidence type="ECO:0000313" key="5">
    <source>
        <dbReference type="Proteomes" id="UP000242367"/>
    </source>
</evidence>
<dbReference type="PROSITE" id="PS51635">
    <property type="entry name" value="PNPLA"/>
    <property type="match status" value="1"/>
</dbReference>
<dbReference type="EMBL" id="MTBP01000001">
    <property type="protein sequence ID" value="POM26518.1"/>
    <property type="molecule type" value="Genomic_DNA"/>
</dbReference>
<dbReference type="Proteomes" id="UP000242367">
    <property type="component" value="Unassembled WGS sequence"/>
</dbReference>
<protein>
    <recommendedName>
        <fullName evidence="3">PNPLA domain-containing protein</fullName>
    </recommendedName>
</protein>
<dbReference type="GO" id="GO:0006629">
    <property type="term" value="P:lipid metabolic process"/>
    <property type="evidence" value="ECO:0007669"/>
    <property type="project" value="UniProtKB-KW"/>
</dbReference>
<accession>A0A2P4UN91</accession>
<feature type="domain" description="PNPLA" evidence="3">
    <location>
        <begin position="5"/>
        <end position="195"/>
    </location>
</feature>
<evidence type="ECO:0000259" key="3">
    <source>
        <dbReference type="PROSITE" id="PS51635"/>
    </source>
</evidence>
<dbReference type="Gene3D" id="3.40.1090.10">
    <property type="entry name" value="Cytosolic phospholipase A2 catalytic domain"/>
    <property type="match status" value="1"/>
</dbReference>
<evidence type="ECO:0000256" key="2">
    <source>
        <dbReference type="PROSITE-ProRule" id="PRU01161"/>
    </source>
</evidence>
<comment type="caution">
    <text evidence="4">The sequence shown here is derived from an EMBL/GenBank/DDBJ whole genome shotgun (WGS) entry which is preliminary data.</text>
</comment>
<evidence type="ECO:0000256" key="1">
    <source>
        <dbReference type="ARBA" id="ARBA00023098"/>
    </source>
</evidence>
<organism evidence="4 5">
    <name type="scientific">Actinomadura rubteroloni</name>
    <dbReference type="NCBI Taxonomy" id="1926885"/>
    <lineage>
        <taxon>Bacteria</taxon>
        <taxon>Bacillati</taxon>
        <taxon>Actinomycetota</taxon>
        <taxon>Actinomycetes</taxon>
        <taxon>Streptosporangiales</taxon>
        <taxon>Thermomonosporaceae</taxon>
        <taxon>Actinomadura</taxon>
    </lineage>
</organism>